<dbReference type="PROSITE" id="PS50112">
    <property type="entry name" value="PAS"/>
    <property type="match status" value="2"/>
</dbReference>
<keyword evidence="4" id="KW-0808">Transferase</keyword>
<dbReference type="PANTHER" id="PTHR43065:SF42">
    <property type="entry name" value="TWO-COMPONENT SENSOR PPRA"/>
    <property type="match status" value="1"/>
</dbReference>
<dbReference type="InterPro" id="IPR004358">
    <property type="entry name" value="Sig_transdc_His_kin-like_C"/>
</dbReference>
<evidence type="ECO:0000256" key="6">
    <source>
        <dbReference type="PROSITE-ProRule" id="PRU00169"/>
    </source>
</evidence>
<dbReference type="SUPFAM" id="SSF47384">
    <property type="entry name" value="Homodimeric domain of signal transducing histidine kinase"/>
    <property type="match status" value="1"/>
</dbReference>
<evidence type="ECO:0000259" key="9">
    <source>
        <dbReference type="PROSITE" id="PS50112"/>
    </source>
</evidence>
<dbReference type="SUPFAM" id="SSF52172">
    <property type="entry name" value="CheY-like"/>
    <property type="match status" value="1"/>
</dbReference>
<evidence type="ECO:0000313" key="11">
    <source>
        <dbReference type="Proteomes" id="UP001162891"/>
    </source>
</evidence>
<dbReference type="InterPro" id="IPR000014">
    <property type="entry name" value="PAS"/>
</dbReference>
<dbReference type="SMART" id="SM00065">
    <property type="entry name" value="GAF"/>
    <property type="match status" value="1"/>
</dbReference>
<dbReference type="Pfam" id="PF08448">
    <property type="entry name" value="PAS_4"/>
    <property type="match status" value="1"/>
</dbReference>
<dbReference type="EMBL" id="AP025591">
    <property type="protein sequence ID" value="BDG06122.1"/>
    <property type="molecule type" value="Genomic_DNA"/>
</dbReference>
<dbReference type="Gene3D" id="1.10.287.130">
    <property type="match status" value="1"/>
</dbReference>
<dbReference type="InterPro" id="IPR005467">
    <property type="entry name" value="His_kinase_dom"/>
</dbReference>
<dbReference type="SMART" id="SM00387">
    <property type="entry name" value="HATPase_c"/>
    <property type="match status" value="1"/>
</dbReference>
<evidence type="ECO:0000256" key="1">
    <source>
        <dbReference type="ARBA" id="ARBA00000085"/>
    </source>
</evidence>
<dbReference type="InterPro" id="IPR013656">
    <property type="entry name" value="PAS_4"/>
</dbReference>
<dbReference type="InterPro" id="IPR011006">
    <property type="entry name" value="CheY-like_superfamily"/>
</dbReference>
<evidence type="ECO:0000313" key="10">
    <source>
        <dbReference type="EMBL" id="BDG06122.1"/>
    </source>
</evidence>
<dbReference type="InterPro" id="IPR003018">
    <property type="entry name" value="GAF"/>
</dbReference>
<sequence>MALTTTPELLRELATLYRRISELELAGGLRAGEGAPPDLQRHVPELADGLHAAVASMCDDTIGVLSPAADILSINDAVERLAGYRPADVVGKNAWSFVKEEDLAALASARSAPLDDGIPIEIRIRCADGREKWVEFSARAWPREAPRFIIARWRDAEARRDPGRRAGGEQRLDAELRRAAAIARLSQLALGLPQISDLVAAAASLAPAALELHAGAYLEPGEGGLEVRAEAGLPPGWRGQRVPVVMTIAGLARAGGAPEHAFDVARDGRLADPLLAAAGAACAAAVPVRGKDRAHGVLVVAGRTPRPFSPEELHFLETVANVVATSIDARAAQEALRGRERLARAVFDHARDGMAIVDEEGRCVDVNPAAERILGASFEALRGRRPAEVVRTDVDLAARNGPRHQREVPVTTPSGTRVVEWDLVPRILPGLSLAVLRDVTERREVQTRLALADRLISVGTLAAGVAHELNTPLAYVTGNLEFLARAIPEQLPPGTAPELGDALREGLEGAERLRLILEDLRMFARSPGADEQGPADLEAVLRSCVGMAWNEIRHRARLERDVPPLPPVAGNPARLGQVFVNLLVNAAQSIREGSVTSNVIRLSARVLPGDRVAVEVSDTGAGIPANVLSRIFEPFFTTKPATVGTGLGLSICRSILEGLGGSIEVRSHAGAGSTFRVLLPVARGAVVPASAAPAGPVQVPRSRVLVVDDERLVGTYLARALAGEHDVTTVASARMALRLLEQGERFDVLLSDLVMPDLTGLDLQREAVRLDPALAGRVIFMTAGAFTDEARRAIQGGAAPCLSKPLRLDALRAALAQVLKGRG</sequence>
<gene>
    <name evidence="10" type="ORF">AMOR_51180</name>
</gene>
<evidence type="ECO:0000259" key="7">
    <source>
        <dbReference type="PROSITE" id="PS50109"/>
    </source>
</evidence>
<evidence type="ECO:0000256" key="2">
    <source>
        <dbReference type="ARBA" id="ARBA00012438"/>
    </source>
</evidence>
<dbReference type="Pfam" id="PF08447">
    <property type="entry name" value="PAS_3"/>
    <property type="match status" value="1"/>
</dbReference>
<dbReference type="Gene3D" id="3.30.565.10">
    <property type="entry name" value="Histidine kinase-like ATPase, C-terminal domain"/>
    <property type="match status" value="1"/>
</dbReference>
<dbReference type="Pfam" id="PF00072">
    <property type="entry name" value="Response_reg"/>
    <property type="match status" value="1"/>
</dbReference>
<comment type="catalytic activity">
    <reaction evidence="1">
        <text>ATP + protein L-histidine = ADP + protein N-phospho-L-histidine.</text>
        <dbReference type="EC" id="2.7.13.3"/>
    </reaction>
</comment>
<dbReference type="SUPFAM" id="SSF55785">
    <property type="entry name" value="PYP-like sensor domain (PAS domain)"/>
    <property type="match status" value="2"/>
</dbReference>
<dbReference type="NCBIfam" id="TIGR00229">
    <property type="entry name" value="sensory_box"/>
    <property type="match status" value="2"/>
</dbReference>
<dbReference type="SUPFAM" id="SSF55874">
    <property type="entry name" value="ATPase domain of HSP90 chaperone/DNA topoisomerase II/histidine kinase"/>
    <property type="match status" value="1"/>
</dbReference>
<dbReference type="InterPro" id="IPR013655">
    <property type="entry name" value="PAS_fold_3"/>
</dbReference>
<accession>A0ABN6MYS3</accession>
<dbReference type="InterPro" id="IPR003594">
    <property type="entry name" value="HATPase_dom"/>
</dbReference>
<feature type="modified residue" description="4-aspartylphosphate" evidence="6">
    <location>
        <position position="752"/>
    </location>
</feature>
<dbReference type="Gene3D" id="3.40.50.2300">
    <property type="match status" value="1"/>
</dbReference>
<dbReference type="InterPro" id="IPR001789">
    <property type="entry name" value="Sig_transdc_resp-reg_receiver"/>
</dbReference>
<dbReference type="Pfam" id="PF01590">
    <property type="entry name" value="GAF"/>
    <property type="match status" value="1"/>
</dbReference>
<dbReference type="Proteomes" id="UP001162891">
    <property type="component" value="Chromosome"/>
</dbReference>
<dbReference type="InterPro" id="IPR036097">
    <property type="entry name" value="HisK_dim/P_sf"/>
</dbReference>
<keyword evidence="3 6" id="KW-0597">Phosphoprotein</keyword>
<dbReference type="Pfam" id="PF00512">
    <property type="entry name" value="HisKA"/>
    <property type="match status" value="1"/>
</dbReference>
<evidence type="ECO:0000256" key="3">
    <source>
        <dbReference type="ARBA" id="ARBA00022553"/>
    </source>
</evidence>
<evidence type="ECO:0000256" key="4">
    <source>
        <dbReference type="ARBA" id="ARBA00022679"/>
    </source>
</evidence>
<dbReference type="Gene3D" id="3.30.450.20">
    <property type="entry name" value="PAS domain"/>
    <property type="match status" value="2"/>
</dbReference>
<dbReference type="PANTHER" id="PTHR43065">
    <property type="entry name" value="SENSOR HISTIDINE KINASE"/>
    <property type="match status" value="1"/>
</dbReference>
<dbReference type="InterPro" id="IPR029016">
    <property type="entry name" value="GAF-like_dom_sf"/>
</dbReference>
<dbReference type="InterPro" id="IPR003661">
    <property type="entry name" value="HisK_dim/P_dom"/>
</dbReference>
<evidence type="ECO:0000256" key="5">
    <source>
        <dbReference type="ARBA" id="ARBA00022777"/>
    </source>
</evidence>
<keyword evidence="11" id="KW-1185">Reference proteome</keyword>
<reference evidence="11" key="1">
    <citation type="journal article" date="2022" name="Int. J. Syst. Evol. Microbiol.">
        <title>Anaeromyxobacter oryzae sp. nov., Anaeromyxobacter diazotrophicus sp. nov. and Anaeromyxobacter paludicola sp. nov., isolated from paddy soils.</title>
        <authorList>
            <person name="Itoh H."/>
            <person name="Xu Z."/>
            <person name="Mise K."/>
            <person name="Masuda Y."/>
            <person name="Ushijima N."/>
            <person name="Hayakawa C."/>
            <person name="Shiratori Y."/>
            <person name="Senoo K."/>
        </authorList>
    </citation>
    <scope>NUCLEOTIDE SEQUENCE [LARGE SCALE GENOMIC DNA]</scope>
    <source>
        <strain evidence="11">Red232</strain>
    </source>
</reference>
<dbReference type="PROSITE" id="PS50109">
    <property type="entry name" value="HIS_KIN"/>
    <property type="match status" value="1"/>
</dbReference>
<feature type="domain" description="Response regulatory" evidence="8">
    <location>
        <begin position="703"/>
        <end position="819"/>
    </location>
</feature>
<feature type="domain" description="PAS" evidence="9">
    <location>
        <begin position="60"/>
        <end position="117"/>
    </location>
</feature>
<dbReference type="CDD" id="cd00082">
    <property type="entry name" value="HisKA"/>
    <property type="match status" value="1"/>
</dbReference>
<dbReference type="InterPro" id="IPR036890">
    <property type="entry name" value="HATPase_C_sf"/>
</dbReference>
<keyword evidence="5" id="KW-0418">Kinase</keyword>
<dbReference type="Pfam" id="PF02518">
    <property type="entry name" value="HATPase_c"/>
    <property type="match status" value="1"/>
</dbReference>
<proteinExistence type="predicted"/>
<dbReference type="SUPFAM" id="SSF55781">
    <property type="entry name" value="GAF domain-like"/>
    <property type="match status" value="1"/>
</dbReference>
<dbReference type="PRINTS" id="PR00344">
    <property type="entry name" value="BCTRLSENSOR"/>
</dbReference>
<dbReference type="SMART" id="SM00091">
    <property type="entry name" value="PAS"/>
    <property type="match status" value="2"/>
</dbReference>
<protein>
    <recommendedName>
        <fullName evidence="2">histidine kinase</fullName>
        <ecNumber evidence="2">2.7.13.3</ecNumber>
    </recommendedName>
</protein>
<dbReference type="CDD" id="cd00130">
    <property type="entry name" value="PAS"/>
    <property type="match status" value="2"/>
</dbReference>
<dbReference type="EC" id="2.7.13.3" evidence="2"/>
<organism evidence="10 11">
    <name type="scientific">Anaeromyxobacter oryzae</name>
    <dbReference type="NCBI Taxonomy" id="2918170"/>
    <lineage>
        <taxon>Bacteria</taxon>
        <taxon>Pseudomonadati</taxon>
        <taxon>Myxococcota</taxon>
        <taxon>Myxococcia</taxon>
        <taxon>Myxococcales</taxon>
        <taxon>Cystobacterineae</taxon>
        <taxon>Anaeromyxobacteraceae</taxon>
        <taxon>Anaeromyxobacter</taxon>
    </lineage>
</organism>
<dbReference type="Gene3D" id="3.30.450.40">
    <property type="match status" value="1"/>
</dbReference>
<feature type="domain" description="Histidine kinase" evidence="7">
    <location>
        <begin position="464"/>
        <end position="683"/>
    </location>
</feature>
<dbReference type="SMART" id="SM00388">
    <property type="entry name" value="HisKA"/>
    <property type="match status" value="1"/>
</dbReference>
<feature type="domain" description="PAS" evidence="9">
    <location>
        <begin position="339"/>
        <end position="384"/>
    </location>
</feature>
<dbReference type="PROSITE" id="PS50110">
    <property type="entry name" value="RESPONSE_REGULATORY"/>
    <property type="match status" value="1"/>
</dbReference>
<dbReference type="InterPro" id="IPR035965">
    <property type="entry name" value="PAS-like_dom_sf"/>
</dbReference>
<name>A0ABN6MYS3_9BACT</name>
<dbReference type="SMART" id="SM00448">
    <property type="entry name" value="REC"/>
    <property type="match status" value="1"/>
</dbReference>
<dbReference type="RefSeq" id="WP_248355441.1">
    <property type="nucleotide sequence ID" value="NZ_AP025591.1"/>
</dbReference>
<evidence type="ECO:0000259" key="8">
    <source>
        <dbReference type="PROSITE" id="PS50110"/>
    </source>
</evidence>
<dbReference type="CDD" id="cd00156">
    <property type="entry name" value="REC"/>
    <property type="match status" value="1"/>
</dbReference>